<organism evidence="1">
    <name type="scientific">uncultured Dysgonomonas sp</name>
    <dbReference type="NCBI Taxonomy" id="206096"/>
    <lineage>
        <taxon>Bacteria</taxon>
        <taxon>Pseudomonadati</taxon>
        <taxon>Bacteroidota</taxon>
        <taxon>Bacteroidia</taxon>
        <taxon>Bacteroidales</taxon>
        <taxon>Dysgonomonadaceae</taxon>
        <taxon>Dysgonomonas</taxon>
        <taxon>environmental samples</taxon>
    </lineage>
</organism>
<accession>A0A212JXE8</accession>
<dbReference type="EMBL" id="FLUM01000003">
    <property type="protein sequence ID" value="SBW04154.1"/>
    <property type="molecule type" value="Genomic_DNA"/>
</dbReference>
<dbReference type="AlphaFoldDB" id="A0A212JXE8"/>
<sequence>MLINYVLLKSNKGNRYISKQLSVNSQQLELLYTYYSILTTLNR</sequence>
<proteinExistence type="predicted"/>
<reference evidence="1" key="1">
    <citation type="submission" date="2016-04" db="EMBL/GenBank/DDBJ databases">
        <authorList>
            <person name="Evans L.H."/>
            <person name="Alamgir A."/>
            <person name="Owens N."/>
            <person name="Weber N.D."/>
            <person name="Virtaneva K."/>
            <person name="Barbian K."/>
            <person name="Babar A."/>
            <person name="Rosenke K."/>
        </authorList>
    </citation>
    <scope>NUCLEOTIDE SEQUENCE</scope>
    <source>
        <strain evidence="1">86-1</strain>
    </source>
</reference>
<evidence type="ECO:0000313" key="1">
    <source>
        <dbReference type="EMBL" id="SBW04154.1"/>
    </source>
</evidence>
<gene>
    <name evidence="1" type="ORF">KL86DYS1_30764</name>
</gene>
<protein>
    <recommendedName>
        <fullName evidence="2">Transposase</fullName>
    </recommendedName>
</protein>
<name>A0A212JXE8_9BACT</name>
<evidence type="ECO:0008006" key="2">
    <source>
        <dbReference type="Google" id="ProtNLM"/>
    </source>
</evidence>